<evidence type="ECO:0000256" key="1">
    <source>
        <dbReference type="SAM" id="Phobius"/>
    </source>
</evidence>
<gene>
    <name evidence="2" type="ORF">LSALG_LOCUS21245</name>
</gene>
<evidence type="ECO:0000313" key="3">
    <source>
        <dbReference type="Proteomes" id="UP001177003"/>
    </source>
</evidence>
<keyword evidence="1" id="KW-0472">Membrane</keyword>
<name>A0AA35YWY5_LACSI</name>
<protein>
    <submittedName>
        <fullName evidence="2">Uncharacterized protein</fullName>
    </submittedName>
</protein>
<feature type="transmembrane region" description="Helical" evidence="1">
    <location>
        <begin position="173"/>
        <end position="192"/>
    </location>
</feature>
<dbReference type="AlphaFoldDB" id="A0AA35YWY5"/>
<dbReference type="PANTHER" id="PTHR45786:SF77">
    <property type="entry name" value="HELITRON HELICASE-LIKE DOMAIN-CONTAINING PROTEIN-RELATED"/>
    <property type="match status" value="1"/>
</dbReference>
<keyword evidence="1" id="KW-0812">Transmembrane</keyword>
<accession>A0AA35YWY5</accession>
<keyword evidence="1" id="KW-1133">Transmembrane helix</keyword>
<reference evidence="2" key="1">
    <citation type="submission" date="2023-04" db="EMBL/GenBank/DDBJ databases">
        <authorList>
            <person name="Vijverberg K."/>
            <person name="Xiong W."/>
            <person name="Schranz E."/>
        </authorList>
    </citation>
    <scope>NUCLEOTIDE SEQUENCE</scope>
</reference>
<keyword evidence="3" id="KW-1185">Reference proteome</keyword>
<proteinExistence type="predicted"/>
<sequence>MDSTGVLPHFLTWGIVIVCANIVASIFGLPKGASSYPQLIIRDIVVVASLGPRFLQLYLFGTDNEVSNRLSAFQNHSTTGLDESIVRFLVAFLKDNNEYVWAFKTAKKFVDEMNIPSYSVRLFNDIVDRRYDLHTAESLGCIVTGDDSVSTRYDIAIHSNSGRPQHVSKLHPTYMPLHYIILFPYAARFYFFKQRTKCTRIYSSRSFSTAFSPTILISFTHYPHILISSRSFFLFFPISFDLFIKKQITFPFGAFFIFKWVSTTLQGLILHVKLFDKEWLHDMDV</sequence>
<feature type="transmembrane region" description="Helical" evidence="1">
    <location>
        <begin position="248"/>
        <end position="270"/>
    </location>
</feature>
<dbReference type="Proteomes" id="UP001177003">
    <property type="component" value="Chromosome 4"/>
</dbReference>
<dbReference type="PANTHER" id="PTHR45786">
    <property type="entry name" value="DNA BINDING PROTEIN-LIKE"/>
    <property type="match status" value="1"/>
</dbReference>
<organism evidence="2 3">
    <name type="scientific">Lactuca saligna</name>
    <name type="common">Willowleaf lettuce</name>
    <dbReference type="NCBI Taxonomy" id="75948"/>
    <lineage>
        <taxon>Eukaryota</taxon>
        <taxon>Viridiplantae</taxon>
        <taxon>Streptophyta</taxon>
        <taxon>Embryophyta</taxon>
        <taxon>Tracheophyta</taxon>
        <taxon>Spermatophyta</taxon>
        <taxon>Magnoliopsida</taxon>
        <taxon>eudicotyledons</taxon>
        <taxon>Gunneridae</taxon>
        <taxon>Pentapetalae</taxon>
        <taxon>asterids</taxon>
        <taxon>campanulids</taxon>
        <taxon>Asterales</taxon>
        <taxon>Asteraceae</taxon>
        <taxon>Cichorioideae</taxon>
        <taxon>Cichorieae</taxon>
        <taxon>Lactucinae</taxon>
        <taxon>Lactuca</taxon>
    </lineage>
</organism>
<dbReference type="EMBL" id="OX465080">
    <property type="protein sequence ID" value="CAI9281553.1"/>
    <property type="molecule type" value="Genomic_DNA"/>
</dbReference>
<evidence type="ECO:0000313" key="2">
    <source>
        <dbReference type="EMBL" id="CAI9281553.1"/>
    </source>
</evidence>
<feature type="transmembrane region" description="Helical" evidence="1">
    <location>
        <begin position="6"/>
        <end position="27"/>
    </location>
</feature>